<evidence type="ECO:0000259" key="7">
    <source>
        <dbReference type="PROSITE" id="PS50922"/>
    </source>
</evidence>
<dbReference type="PROSITE" id="PS50922">
    <property type="entry name" value="TLC"/>
    <property type="match status" value="1"/>
</dbReference>
<dbReference type="Proteomes" id="UP000683000">
    <property type="component" value="Unassembled WGS sequence"/>
</dbReference>
<keyword evidence="2 5" id="KW-0812">Transmembrane</keyword>
<comment type="caution">
    <text evidence="8">The sequence shown here is derived from an EMBL/GenBank/DDBJ whole genome shotgun (WGS) entry which is preliminary data.</text>
</comment>
<dbReference type="GO" id="GO:0005783">
    <property type="term" value="C:endoplasmic reticulum"/>
    <property type="evidence" value="ECO:0007669"/>
    <property type="project" value="TreeGrafter"/>
</dbReference>
<dbReference type="OrthoDB" id="10266980at2759"/>
<dbReference type="PANTHER" id="PTHR13439">
    <property type="entry name" value="CT120 PROTEIN"/>
    <property type="match status" value="1"/>
</dbReference>
<evidence type="ECO:0000313" key="9">
    <source>
        <dbReference type="Proteomes" id="UP000683000"/>
    </source>
</evidence>
<proteinExistence type="predicted"/>
<feature type="transmembrane region" description="Helical" evidence="6">
    <location>
        <begin position="185"/>
        <end position="211"/>
    </location>
</feature>
<dbReference type="AlphaFoldDB" id="A0A8I3A8W4"/>
<evidence type="ECO:0000256" key="5">
    <source>
        <dbReference type="PROSITE-ProRule" id="PRU00205"/>
    </source>
</evidence>
<gene>
    <name evidence="8" type="ORF">JVT61DRAFT_2206</name>
</gene>
<protein>
    <recommendedName>
        <fullName evidence="7">TLC domain-containing protein</fullName>
    </recommendedName>
</protein>
<evidence type="ECO:0000256" key="2">
    <source>
        <dbReference type="ARBA" id="ARBA00022692"/>
    </source>
</evidence>
<dbReference type="InterPro" id="IPR006634">
    <property type="entry name" value="TLC-dom"/>
</dbReference>
<keyword evidence="9" id="KW-1185">Reference proteome</keyword>
<sequence length="278" mass="31594">MITELRYQVRDTVRPLAEKCGLSVLHEFADIVVIAWLFFTALQVGISPTISRVVFPVSYGKANKRTRRNWDVHVVSLVHALIAVVLASWCLQAKSLNDDRAFGTYPDASFLLAIAVGYFIWDALESIIHFSEVGFVLHGKQSTTFLRPFVHYYAVRFLLWEVSTIFLNINWFLDKMGKTGSQLQFVNGIALLGSFFCVRLVWGGIMSYGFFVTLNGVYTQLPLFYIMVYGVTNLTLHGLNWFWFMKMIGALRRRFAGKSVKDKPMNGNGTSKIESCLD</sequence>
<keyword evidence="4 5" id="KW-0472">Membrane</keyword>
<comment type="subcellular location">
    <subcellularLocation>
        <location evidence="1">Membrane</location>
        <topology evidence="1">Multi-pass membrane protein</topology>
    </subcellularLocation>
</comment>
<dbReference type="Pfam" id="PF03798">
    <property type="entry name" value="TRAM_LAG1_CLN8"/>
    <property type="match status" value="1"/>
</dbReference>
<evidence type="ECO:0000256" key="3">
    <source>
        <dbReference type="ARBA" id="ARBA00022989"/>
    </source>
</evidence>
<evidence type="ECO:0000256" key="4">
    <source>
        <dbReference type="ARBA" id="ARBA00023136"/>
    </source>
</evidence>
<dbReference type="InterPro" id="IPR050846">
    <property type="entry name" value="TLCD"/>
</dbReference>
<organism evidence="8 9">
    <name type="scientific">Boletus reticuloceps</name>
    <dbReference type="NCBI Taxonomy" id="495285"/>
    <lineage>
        <taxon>Eukaryota</taxon>
        <taxon>Fungi</taxon>
        <taxon>Dikarya</taxon>
        <taxon>Basidiomycota</taxon>
        <taxon>Agaricomycotina</taxon>
        <taxon>Agaricomycetes</taxon>
        <taxon>Agaricomycetidae</taxon>
        <taxon>Boletales</taxon>
        <taxon>Boletineae</taxon>
        <taxon>Boletaceae</taxon>
        <taxon>Boletoideae</taxon>
        <taxon>Boletus</taxon>
    </lineage>
</organism>
<accession>A0A8I3A8W4</accession>
<feature type="transmembrane region" description="Helical" evidence="6">
    <location>
        <begin position="28"/>
        <end position="50"/>
    </location>
</feature>
<evidence type="ECO:0000313" key="8">
    <source>
        <dbReference type="EMBL" id="KAG6376231.1"/>
    </source>
</evidence>
<name>A0A8I3A8W4_9AGAM</name>
<dbReference type="GO" id="GO:0016020">
    <property type="term" value="C:membrane"/>
    <property type="evidence" value="ECO:0007669"/>
    <property type="project" value="UniProtKB-SubCell"/>
</dbReference>
<dbReference type="EMBL" id="JAGFBS010000012">
    <property type="protein sequence ID" value="KAG6376231.1"/>
    <property type="molecule type" value="Genomic_DNA"/>
</dbReference>
<feature type="domain" description="TLC" evidence="7">
    <location>
        <begin position="65"/>
        <end position="256"/>
    </location>
</feature>
<keyword evidence="3 6" id="KW-1133">Transmembrane helix</keyword>
<feature type="transmembrane region" description="Helical" evidence="6">
    <location>
        <begin position="103"/>
        <end position="121"/>
    </location>
</feature>
<reference evidence="8" key="1">
    <citation type="submission" date="2021-03" db="EMBL/GenBank/DDBJ databases">
        <title>Evolutionary innovations through gain and loss of genes in the ectomycorrhizal Boletales.</title>
        <authorList>
            <person name="Wu G."/>
            <person name="Miyauchi S."/>
            <person name="Morin E."/>
            <person name="Yang Z.-L."/>
            <person name="Xu J."/>
            <person name="Martin F.M."/>
        </authorList>
    </citation>
    <scope>NUCLEOTIDE SEQUENCE</scope>
    <source>
        <strain evidence="8">BR01</strain>
    </source>
</reference>
<dbReference type="SMART" id="SM00724">
    <property type="entry name" value="TLC"/>
    <property type="match status" value="1"/>
</dbReference>
<dbReference type="GO" id="GO:0055088">
    <property type="term" value="P:lipid homeostasis"/>
    <property type="evidence" value="ECO:0007669"/>
    <property type="project" value="TreeGrafter"/>
</dbReference>
<evidence type="ECO:0000256" key="6">
    <source>
        <dbReference type="SAM" id="Phobius"/>
    </source>
</evidence>
<feature type="transmembrane region" description="Helical" evidence="6">
    <location>
        <begin position="70"/>
        <end position="91"/>
    </location>
</feature>
<feature type="transmembrane region" description="Helical" evidence="6">
    <location>
        <begin position="153"/>
        <end position="173"/>
    </location>
</feature>
<feature type="transmembrane region" description="Helical" evidence="6">
    <location>
        <begin position="223"/>
        <end position="244"/>
    </location>
</feature>
<dbReference type="PANTHER" id="PTHR13439:SF0">
    <property type="entry name" value="TOPOISOMERASE I DAMAGE AFFECTED PROTEIN 4"/>
    <property type="match status" value="1"/>
</dbReference>
<evidence type="ECO:0000256" key="1">
    <source>
        <dbReference type="ARBA" id="ARBA00004141"/>
    </source>
</evidence>